<organism evidence="1 2">
    <name type="scientific">Planktothrix pseudagardhii</name>
    <dbReference type="NCBI Taxonomy" id="132604"/>
    <lineage>
        <taxon>Bacteria</taxon>
        <taxon>Bacillati</taxon>
        <taxon>Cyanobacteriota</taxon>
        <taxon>Cyanophyceae</taxon>
        <taxon>Oscillatoriophycideae</taxon>
        <taxon>Oscillatoriales</taxon>
        <taxon>Microcoleaceae</taxon>
        <taxon>Planktothrix</taxon>
    </lineage>
</organism>
<protein>
    <submittedName>
        <fullName evidence="1">Uncharacterized protein</fullName>
    </submittedName>
</protein>
<evidence type="ECO:0000313" key="1">
    <source>
        <dbReference type="EMBL" id="CAD5976469.1"/>
    </source>
</evidence>
<sequence>MRRVQLDKINYLGIDIVSDIIQHNQEKYSTDTIEFKPGDITKDDLPKVDLIICRDCMVHLPLLYGCSALKQFQRSGSTYLLSTTYPKVKVNIDVAAGSWRPLNLCLPPYNCGTPLSIISDPSDDTGEHSDKSIGLWELNAIEPRESLSLFSPQVLLTTWIRQVLSPSWKL</sequence>
<proteinExistence type="predicted"/>
<dbReference type="EMBL" id="LR882967">
    <property type="protein sequence ID" value="CAD5976469.1"/>
    <property type="molecule type" value="Genomic_DNA"/>
</dbReference>
<keyword evidence="2" id="KW-1185">Reference proteome</keyword>
<dbReference type="KEGG" id="ppsu:NO713_04208"/>
<dbReference type="SUPFAM" id="SSF53335">
    <property type="entry name" value="S-adenosyl-L-methionine-dependent methyltransferases"/>
    <property type="match status" value="1"/>
</dbReference>
<dbReference type="AlphaFoldDB" id="A0A9W4CQG2"/>
<dbReference type="Proteomes" id="UP001153719">
    <property type="component" value="Chromosome"/>
</dbReference>
<dbReference type="Gene3D" id="3.40.50.150">
    <property type="entry name" value="Vaccinia Virus protein VP39"/>
    <property type="match status" value="1"/>
</dbReference>
<accession>A0A9W4CQG2</accession>
<evidence type="ECO:0000313" key="2">
    <source>
        <dbReference type="Proteomes" id="UP001153719"/>
    </source>
</evidence>
<name>A0A9W4CQG2_9CYAN</name>
<dbReference type="InterPro" id="IPR029063">
    <property type="entry name" value="SAM-dependent_MTases_sf"/>
</dbReference>
<gene>
    <name evidence="1" type="ORF">NO713_04208</name>
</gene>
<reference evidence="1" key="1">
    <citation type="submission" date="2020-09" db="EMBL/GenBank/DDBJ databases">
        <authorList>
            <person name="Blom J."/>
        </authorList>
    </citation>
    <scope>NUCLEOTIDE SEQUENCE</scope>
    <source>
        <strain evidence="1">No.713</strain>
    </source>
</reference>